<dbReference type="Proteomes" id="UP000595841">
    <property type="component" value="Plasmid unnamed1"/>
</dbReference>
<dbReference type="KEGG" id="pson:JI735_34125"/>
<name>A0A974SGC3_9BACL</name>
<feature type="transmembrane region" description="Helical" evidence="1">
    <location>
        <begin position="12"/>
        <end position="33"/>
    </location>
</feature>
<keyword evidence="1" id="KW-0812">Transmembrane</keyword>
<dbReference type="EMBL" id="CP068596">
    <property type="protein sequence ID" value="QQZ64479.1"/>
    <property type="molecule type" value="Genomic_DNA"/>
</dbReference>
<accession>A0A974SGC3</accession>
<keyword evidence="1" id="KW-1133">Transmembrane helix</keyword>
<dbReference type="AlphaFoldDB" id="A0A974SGC3"/>
<keyword evidence="3" id="KW-1185">Reference proteome</keyword>
<proteinExistence type="predicted"/>
<gene>
    <name evidence="2" type="ORF">JI735_34125</name>
</gene>
<sequence length="211" mass="23855">MKKRFNSVNIATYFLLAVVVIYILFTLFLYLFVKDWGESGTFGDSFGVLNALFSGLALAGVIYTLNLQVRTFELQRKDSAFNIMPLLVVEPKSGVRNGYQLLVTNIGNGTAMNIDLEPFPLTSDFSVVFKADRRMMSLKAGETKEFEIMPYVGDELADASWTAHLKHDYANRELRVSIIYENIEFSKMQQDFSLGLGELKVTMVKTLSQSR</sequence>
<keyword evidence="1" id="KW-0472">Membrane</keyword>
<geneLocation type="plasmid" evidence="2 3">
    <name>unnamed1</name>
</geneLocation>
<organism evidence="2 3">
    <name type="scientific">Paenibacillus sonchi</name>
    <dbReference type="NCBI Taxonomy" id="373687"/>
    <lineage>
        <taxon>Bacteria</taxon>
        <taxon>Bacillati</taxon>
        <taxon>Bacillota</taxon>
        <taxon>Bacilli</taxon>
        <taxon>Bacillales</taxon>
        <taxon>Paenibacillaceae</taxon>
        <taxon>Paenibacillus</taxon>
        <taxon>Paenibacillus sonchi group</taxon>
    </lineage>
</organism>
<evidence type="ECO:0000256" key="1">
    <source>
        <dbReference type="SAM" id="Phobius"/>
    </source>
</evidence>
<keyword evidence="2" id="KW-0614">Plasmid</keyword>
<protein>
    <submittedName>
        <fullName evidence="2">Uncharacterized protein</fullName>
    </submittedName>
</protein>
<dbReference type="RefSeq" id="WP_039835566.1">
    <property type="nucleotide sequence ID" value="NZ_CP068596.1"/>
</dbReference>
<evidence type="ECO:0000313" key="2">
    <source>
        <dbReference type="EMBL" id="QQZ64479.1"/>
    </source>
</evidence>
<reference evidence="2 3" key="1">
    <citation type="submission" date="2021-01" db="EMBL/GenBank/DDBJ databases">
        <title>Whole genome sequence of Paenibacillus sonchi LMG 24727 for comparative genomics.</title>
        <authorList>
            <person name="Lee G."/>
            <person name="Kim M.-J."/>
            <person name="Lim K."/>
            <person name="Shin J.-H."/>
        </authorList>
    </citation>
    <scope>NUCLEOTIDE SEQUENCE [LARGE SCALE GENOMIC DNA]</scope>
    <source>
        <strain evidence="2 3">LMG 24727</strain>
        <plasmid evidence="2 3">unnamed1</plasmid>
    </source>
</reference>
<evidence type="ECO:0000313" key="3">
    <source>
        <dbReference type="Proteomes" id="UP000595841"/>
    </source>
</evidence>
<feature type="transmembrane region" description="Helical" evidence="1">
    <location>
        <begin position="45"/>
        <end position="67"/>
    </location>
</feature>